<dbReference type="CTD" id="133418"/>
<dbReference type="InterPro" id="IPR013783">
    <property type="entry name" value="Ig-like_fold"/>
</dbReference>
<dbReference type="KEGG" id="asn:102377308"/>
<evidence type="ECO:0000313" key="5">
    <source>
        <dbReference type="Proteomes" id="UP000189705"/>
    </source>
</evidence>
<proteinExistence type="predicted"/>
<dbReference type="RefSeq" id="XP_006017334.2">
    <property type="nucleotide sequence ID" value="XM_006017272.3"/>
</dbReference>
<dbReference type="Proteomes" id="UP000189705">
    <property type="component" value="Unplaced"/>
</dbReference>
<feature type="domain" description="Ig-like" evidence="4">
    <location>
        <begin position="100"/>
        <end position="190"/>
    </location>
</feature>
<feature type="domain" description="Ig-like" evidence="4">
    <location>
        <begin position="195"/>
        <end position="294"/>
    </location>
</feature>
<sequence length="360" mass="40142">LRLPLLLSLAALCLSEDAVSGPTTTTQSTSQQTQTILNSTPTEHNVSTPGQAITTQGVHQQTRESFSENTSGGHDRLTDGPRYTTQQTNLTWMAYNISIPGFSSPLIEKNITLDSPANIELSCTVASVSTHAVAIEKTWKKDTKTIESNVTSNETKNVWSTQYKLQIREKKDMGSYMCVMKGEQEVQAVFHLKVPKIKGKEKPIVSYEGDSIVMVCESGNYIPITWIWYTINGSHQVPINDSLMPEKYIIDKTPANKTHLKIMKLTGQDGGLYVCQAVFKLGENNGEVNLKVLNYMVPLKPFFAIAAEVIVLVALIFLYEIYSKKKEMLAEGEKEFEQIEQLKSEESNGVENSSTRHRKV</sequence>
<feature type="chain" id="PRO_5017954740" evidence="3">
    <location>
        <begin position="21"/>
        <end position="360"/>
    </location>
</feature>
<dbReference type="Gene3D" id="2.60.40.10">
    <property type="entry name" value="Immunoglobulins"/>
    <property type="match status" value="2"/>
</dbReference>
<dbReference type="PANTHER" id="PTHR46013:SF7">
    <property type="entry name" value="IG-LIKE DOMAIN-CONTAINING PROTEIN"/>
    <property type="match status" value="1"/>
</dbReference>
<evidence type="ECO:0000256" key="2">
    <source>
        <dbReference type="SAM" id="Phobius"/>
    </source>
</evidence>
<evidence type="ECO:0000256" key="1">
    <source>
        <dbReference type="SAM" id="MobiDB-lite"/>
    </source>
</evidence>
<protein>
    <submittedName>
        <fullName evidence="6">Embigin</fullName>
    </submittedName>
</protein>
<keyword evidence="2" id="KW-0812">Transmembrane</keyword>
<dbReference type="SMART" id="SM00409">
    <property type="entry name" value="IG"/>
    <property type="match status" value="2"/>
</dbReference>
<dbReference type="GeneID" id="102377308"/>
<dbReference type="SUPFAM" id="SSF48726">
    <property type="entry name" value="Immunoglobulin"/>
    <property type="match status" value="2"/>
</dbReference>
<evidence type="ECO:0000259" key="4">
    <source>
        <dbReference type="PROSITE" id="PS50835"/>
    </source>
</evidence>
<dbReference type="InterPro" id="IPR013098">
    <property type="entry name" value="Ig_I-set"/>
</dbReference>
<dbReference type="InterPro" id="IPR003599">
    <property type="entry name" value="Ig_sub"/>
</dbReference>
<dbReference type="InterPro" id="IPR007110">
    <property type="entry name" value="Ig-like_dom"/>
</dbReference>
<feature type="compositionally biased region" description="Polar residues" evidence="1">
    <location>
        <begin position="36"/>
        <end position="60"/>
    </location>
</feature>
<evidence type="ECO:0000256" key="3">
    <source>
        <dbReference type="SAM" id="SignalP"/>
    </source>
</evidence>
<keyword evidence="2" id="KW-0472">Membrane</keyword>
<dbReference type="InterPro" id="IPR036179">
    <property type="entry name" value="Ig-like_dom_sf"/>
</dbReference>
<feature type="non-terminal residue" evidence="6">
    <location>
        <position position="1"/>
    </location>
</feature>
<feature type="region of interest" description="Disordered" evidence="1">
    <location>
        <begin position="340"/>
        <end position="360"/>
    </location>
</feature>
<name>A0A1U7RG07_ALLSI</name>
<dbReference type="eggNOG" id="ENOG502RXAE">
    <property type="taxonomic scope" value="Eukaryota"/>
</dbReference>
<dbReference type="AlphaFoldDB" id="A0A1U7RG07"/>
<keyword evidence="3" id="KW-0732">Signal</keyword>
<feature type="region of interest" description="Disordered" evidence="1">
    <location>
        <begin position="19"/>
        <end position="82"/>
    </location>
</feature>
<dbReference type="STRING" id="38654.A0A1U7RG07"/>
<dbReference type="PROSITE" id="PS50835">
    <property type="entry name" value="IG_LIKE"/>
    <property type="match status" value="2"/>
</dbReference>
<dbReference type="InParanoid" id="A0A1U7RG07"/>
<keyword evidence="2" id="KW-1133">Transmembrane helix</keyword>
<organism evidence="5 6">
    <name type="scientific">Alligator sinensis</name>
    <name type="common">Chinese alligator</name>
    <dbReference type="NCBI Taxonomy" id="38654"/>
    <lineage>
        <taxon>Eukaryota</taxon>
        <taxon>Metazoa</taxon>
        <taxon>Chordata</taxon>
        <taxon>Craniata</taxon>
        <taxon>Vertebrata</taxon>
        <taxon>Euteleostomi</taxon>
        <taxon>Archelosauria</taxon>
        <taxon>Archosauria</taxon>
        <taxon>Crocodylia</taxon>
        <taxon>Alligatoridae</taxon>
        <taxon>Alligatorinae</taxon>
        <taxon>Alligator</taxon>
    </lineage>
</organism>
<keyword evidence="5" id="KW-1185">Reference proteome</keyword>
<gene>
    <name evidence="6" type="primary">EMB</name>
</gene>
<feature type="signal peptide" evidence="3">
    <location>
        <begin position="1"/>
        <end position="20"/>
    </location>
</feature>
<accession>A0A1U7RG07</accession>
<dbReference type="FunFam" id="2.60.40.10:FF:001012">
    <property type="entry name" value="Embigin"/>
    <property type="match status" value="1"/>
</dbReference>
<feature type="compositionally biased region" description="Low complexity" evidence="1">
    <location>
        <begin position="23"/>
        <end position="35"/>
    </location>
</feature>
<evidence type="ECO:0000313" key="6">
    <source>
        <dbReference type="RefSeq" id="XP_006017334.2"/>
    </source>
</evidence>
<dbReference type="PANTHER" id="PTHR46013">
    <property type="entry name" value="VASCULAR CELL ADHESION MOLECULE 1"/>
    <property type="match status" value="1"/>
</dbReference>
<dbReference type="Pfam" id="PF07679">
    <property type="entry name" value="I-set"/>
    <property type="match status" value="1"/>
</dbReference>
<reference evidence="6" key="1">
    <citation type="submission" date="2025-08" db="UniProtKB">
        <authorList>
            <consortium name="RefSeq"/>
        </authorList>
    </citation>
    <scope>IDENTIFICATION</scope>
</reference>
<feature type="transmembrane region" description="Helical" evidence="2">
    <location>
        <begin position="302"/>
        <end position="322"/>
    </location>
</feature>